<dbReference type="EMBL" id="PVWG01000001">
    <property type="protein sequence ID" value="PSB22049.1"/>
    <property type="molecule type" value="Genomic_DNA"/>
</dbReference>
<reference evidence="1 2" key="1">
    <citation type="submission" date="2018-02" db="EMBL/GenBank/DDBJ databases">
        <authorList>
            <person name="Cohen D.B."/>
            <person name="Kent A.D."/>
        </authorList>
    </citation>
    <scope>NUCLEOTIDE SEQUENCE [LARGE SCALE GENOMIC DNA]</scope>
    <source>
        <strain evidence="1 2">ULC007</strain>
    </source>
</reference>
<organism evidence="1 2">
    <name type="scientific">Phormidesmis priestleyi ULC007</name>
    <dbReference type="NCBI Taxonomy" id="1920490"/>
    <lineage>
        <taxon>Bacteria</taxon>
        <taxon>Bacillati</taxon>
        <taxon>Cyanobacteriota</taxon>
        <taxon>Cyanophyceae</taxon>
        <taxon>Leptolyngbyales</taxon>
        <taxon>Leptolyngbyaceae</taxon>
        <taxon>Phormidesmis</taxon>
    </lineage>
</organism>
<reference evidence="1 2" key="2">
    <citation type="submission" date="2018-03" db="EMBL/GenBank/DDBJ databases">
        <title>The ancient ancestry and fast evolution of plastids.</title>
        <authorList>
            <person name="Moore K.R."/>
            <person name="Magnabosco C."/>
            <person name="Momper L."/>
            <person name="Gold D.A."/>
            <person name="Bosak T."/>
            <person name="Fournier G.P."/>
        </authorList>
    </citation>
    <scope>NUCLEOTIDE SEQUENCE [LARGE SCALE GENOMIC DNA]</scope>
    <source>
        <strain evidence="1 2">ULC007</strain>
    </source>
</reference>
<dbReference type="Proteomes" id="UP000238634">
    <property type="component" value="Unassembled WGS sequence"/>
</dbReference>
<dbReference type="RefSeq" id="WP_073069070.1">
    <property type="nucleotide sequence ID" value="NZ_MPPI01000001.1"/>
</dbReference>
<dbReference type="STRING" id="1920490.GCA_001895925_00777"/>
<keyword evidence="2" id="KW-1185">Reference proteome</keyword>
<dbReference type="OrthoDB" id="512629at2"/>
<proteinExistence type="predicted"/>
<comment type="caution">
    <text evidence="1">The sequence shown here is derived from an EMBL/GenBank/DDBJ whole genome shotgun (WGS) entry which is preliminary data.</text>
</comment>
<dbReference type="AlphaFoldDB" id="A0A2T1DNK2"/>
<evidence type="ECO:0000313" key="1">
    <source>
        <dbReference type="EMBL" id="PSB22049.1"/>
    </source>
</evidence>
<dbReference type="InterPro" id="IPR054652">
    <property type="entry name" value="T4P_EbsA-like"/>
</dbReference>
<protein>
    <submittedName>
        <fullName evidence="1">Uncharacterized protein</fullName>
    </submittedName>
</protein>
<evidence type="ECO:0000313" key="2">
    <source>
        <dbReference type="Proteomes" id="UP000238634"/>
    </source>
</evidence>
<name>A0A2T1DNK2_9CYAN</name>
<dbReference type="NCBIfam" id="NF045587">
    <property type="entry name" value="T4P_biogen_EbsA"/>
    <property type="match status" value="1"/>
</dbReference>
<gene>
    <name evidence="1" type="ORF">C7B65_01135</name>
</gene>
<accession>A0A2T1DNK2</accession>
<sequence>MSIEQLQPAPPQQVGVYVPYYPQANKKQMLPFAISLHHKGALEGQRKIEGGESIPFIATWNVSSLPADLCRCRIQFDGNAELSYEVLMANFEFIDFLIEVIMNFRRSRLADFSQSFYRKLLKLED</sequence>